<accession>A0ABM6Z399</accession>
<name>A0ABM6Z399_9ACTO</name>
<protein>
    <submittedName>
        <fullName evidence="1">Uncharacterized protein</fullName>
    </submittedName>
</protein>
<keyword evidence="2" id="KW-1185">Reference proteome</keyword>
<reference evidence="1 2" key="1">
    <citation type="submission" date="2018-09" db="EMBL/GenBank/DDBJ databases">
        <authorList>
            <person name="Li J."/>
        </authorList>
    </citation>
    <scope>NUCLEOTIDE SEQUENCE [LARGE SCALE GENOMIC DNA]</scope>
    <source>
        <strain evidence="1 2">2129</strain>
    </source>
</reference>
<dbReference type="Proteomes" id="UP000273001">
    <property type="component" value="Chromosome"/>
</dbReference>
<dbReference type="EMBL" id="CP032514">
    <property type="protein sequence ID" value="AYD89660.1"/>
    <property type="molecule type" value="Genomic_DNA"/>
</dbReference>
<evidence type="ECO:0000313" key="2">
    <source>
        <dbReference type="Proteomes" id="UP000273001"/>
    </source>
</evidence>
<dbReference type="RefSeq" id="WP_120204252.1">
    <property type="nucleotide sequence ID" value="NZ_CP032514.1"/>
</dbReference>
<gene>
    <name evidence="1" type="ORF">D5R93_05670</name>
</gene>
<proteinExistence type="predicted"/>
<sequence>MDAEHPVYVWRTDWEAIGVWDGSVWRYVRESAAGVMTGDIDYGLTTGQWSALVPGGGSGIRVRGGMKGGTAFIPPRTSLYEVGGYLLVSASSSDTARVDVGAAVNGATGAGPQHFTSLIVSTTAQVGMPIGSIPLYLQAGDVVQLRARQLLTSGRVRVIRGAFSLKEM</sequence>
<evidence type="ECO:0000313" key="1">
    <source>
        <dbReference type="EMBL" id="AYD89660.1"/>
    </source>
</evidence>
<organism evidence="1 2">
    <name type="scientific">Actinomyces lilanjuaniae</name>
    <dbReference type="NCBI Taxonomy" id="2321394"/>
    <lineage>
        <taxon>Bacteria</taxon>
        <taxon>Bacillati</taxon>
        <taxon>Actinomycetota</taxon>
        <taxon>Actinomycetes</taxon>
        <taxon>Actinomycetales</taxon>
        <taxon>Actinomycetaceae</taxon>
        <taxon>Actinomyces</taxon>
    </lineage>
</organism>